<organism evidence="2 3">
    <name type="scientific">Cordylochernes scorpioides</name>
    <dbReference type="NCBI Taxonomy" id="51811"/>
    <lineage>
        <taxon>Eukaryota</taxon>
        <taxon>Metazoa</taxon>
        <taxon>Ecdysozoa</taxon>
        <taxon>Arthropoda</taxon>
        <taxon>Chelicerata</taxon>
        <taxon>Arachnida</taxon>
        <taxon>Pseudoscorpiones</taxon>
        <taxon>Cheliferoidea</taxon>
        <taxon>Chernetidae</taxon>
        <taxon>Cordylochernes</taxon>
    </lineage>
</organism>
<evidence type="ECO:0000313" key="3">
    <source>
        <dbReference type="Proteomes" id="UP001235939"/>
    </source>
</evidence>
<dbReference type="PANTHER" id="PTHR47331">
    <property type="entry name" value="PHD-TYPE DOMAIN-CONTAINING PROTEIN"/>
    <property type="match status" value="1"/>
</dbReference>
<dbReference type="SUPFAM" id="SSF53098">
    <property type="entry name" value="Ribonuclease H-like"/>
    <property type="match status" value="1"/>
</dbReference>
<dbReference type="PANTHER" id="PTHR47331:SF1">
    <property type="entry name" value="GAG-LIKE PROTEIN"/>
    <property type="match status" value="1"/>
</dbReference>
<dbReference type="PROSITE" id="PS50994">
    <property type="entry name" value="INTEGRASE"/>
    <property type="match status" value="1"/>
</dbReference>
<reference evidence="2 3" key="1">
    <citation type="submission" date="2022-01" db="EMBL/GenBank/DDBJ databases">
        <title>A chromosomal length assembly of Cordylochernes scorpioides.</title>
        <authorList>
            <person name="Zeh D."/>
            <person name="Zeh J."/>
        </authorList>
    </citation>
    <scope>NUCLEOTIDE SEQUENCE [LARGE SCALE GENOMIC DNA]</scope>
    <source>
        <strain evidence="2">IN4F17</strain>
        <tissue evidence="2">Whole Body</tissue>
    </source>
</reference>
<accession>A0ABY6LG73</accession>
<dbReference type="EMBL" id="CP092880">
    <property type="protein sequence ID" value="UYV79869.1"/>
    <property type="molecule type" value="Genomic_DNA"/>
</dbReference>
<dbReference type="InterPro" id="IPR041588">
    <property type="entry name" value="Integrase_H2C2"/>
</dbReference>
<dbReference type="InterPro" id="IPR012337">
    <property type="entry name" value="RNaseH-like_sf"/>
</dbReference>
<evidence type="ECO:0000259" key="1">
    <source>
        <dbReference type="PROSITE" id="PS50994"/>
    </source>
</evidence>
<keyword evidence="3" id="KW-1185">Reference proteome</keyword>
<name>A0ABY6LG73_9ARAC</name>
<dbReference type="Pfam" id="PF17921">
    <property type="entry name" value="Integrase_H2C2"/>
    <property type="match status" value="1"/>
</dbReference>
<gene>
    <name evidence="2" type="ORF">LAZ67_18000940</name>
</gene>
<sequence>MLLFRKSQWDSYPEGMAMLEGGLPVSRNSKLFQLSPVLDNNDVLRMDSRLAKVRIENMKTPVILDPRHYLTKLIIHHYHVLALHQGLDTVLNEIRQQFWIPNLRVTVRRCWSECPSYKIRRAKPSTPVMGVLPEYRVEPQQRSFSIVGMGYFVPMEVSVGRRHEKRYGVLFTCMTTRAIHLEVAHSLTTDSCIMAIRRMICRKGLPWEIFGDNGTNLRGTGRLRQEALTENMYSKGIKWNFILPSAPHMGGSWERSVKSVKTAMSVILRSRCPRDEELLTLMLEAEAVVNSRPLTDVPLDPTTPEAITPMHFLIGTSSIGHPPGQFDDADLRPDKRWRKAQRLADMFWTRWRKEYRPTSQRSTRWHCRVPVVQVGDMVLLLGESLKGGHWPLGVVEKVFPGKDKTIRVAEVKTLTGSYRRPFAKLDIKTKNGFRPEIGGICIRL</sequence>
<dbReference type="Gene3D" id="3.30.420.10">
    <property type="entry name" value="Ribonuclease H-like superfamily/Ribonuclease H"/>
    <property type="match status" value="1"/>
</dbReference>
<feature type="domain" description="Integrase catalytic" evidence="1">
    <location>
        <begin position="135"/>
        <end position="317"/>
    </location>
</feature>
<protein>
    <recommendedName>
        <fullName evidence="1">Integrase catalytic domain-containing protein</fullName>
    </recommendedName>
</protein>
<dbReference type="InterPro" id="IPR040676">
    <property type="entry name" value="DUF5641"/>
</dbReference>
<dbReference type="Pfam" id="PF18701">
    <property type="entry name" value="DUF5641"/>
    <property type="match status" value="1"/>
</dbReference>
<dbReference type="Proteomes" id="UP001235939">
    <property type="component" value="Chromosome 18"/>
</dbReference>
<dbReference type="Gene3D" id="1.10.340.70">
    <property type="match status" value="1"/>
</dbReference>
<dbReference type="InterPro" id="IPR036397">
    <property type="entry name" value="RNaseH_sf"/>
</dbReference>
<proteinExistence type="predicted"/>
<dbReference type="InterPro" id="IPR001584">
    <property type="entry name" value="Integrase_cat-core"/>
</dbReference>
<evidence type="ECO:0000313" key="2">
    <source>
        <dbReference type="EMBL" id="UYV79869.1"/>
    </source>
</evidence>